<dbReference type="AlphaFoldDB" id="A0AAD2D9U4"/>
<name>A0AAD2D9U4_EUPCR</name>
<accession>A0AAD2D9U4</accession>
<reference evidence="2" key="1">
    <citation type="submission" date="2023-07" db="EMBL/GenBank/DDBJ databases">
        <authorList>
            <consortium name="AG Swart"/>
            <person name="Singh M."/>
            <person name="Singh A."/>
            <person name="Seah K."/>
            <person name="Emmerich C."/>
        </authorList>
    </citation>
    <scope>NUCLEOTIDE SEQUENCE</scope>
    <source>
        <strain evidence="2">DP1</strain>
    </source>
</reference>
<keyword evidence="3" id="KW-1185">Reference proteome</keyword>
<evidence type="ECO:0000313" key="2">
    <source>
        <dbReference type="EMBL" id="CAI2386377.1"/>
    </source>
</evidence>
<proteinExistence type="predicted"/>
<sequence length="48" mass="5498">MKAGQARTTPRSIIRKKATELRKKGLQAQARDKNPRNQNLHSDIKTLE</sequence>
<dbReference type="Proteomes" id="UP001295684">
    <property type="component" value="Unassembled WGS sequence"/>
</dbReference>
<evidence type="ECO:0000256" key="1">
    <source>
        <dbReference type="SAM" id="MobiDB-lite"/>
    </source>
</evidence>
<gene>
    <name evidence="2" type="ORF">ECRASSUSDP1_LOCUS27991</name>
</gene>
<protein>
    <submittedName>
        <fullName evidence="2">Uncharacterized protein</fullName>
    </submittedName>
</protein>
<dbReference type="EMBL" id="CAMPGE010028878">
    <property type="protein sequence ID" value="CAI2386377.1"/>
    <property type="molecule type" value="Genomic_DNA"/>
</dbReference>
<feature type="region of interest" description="Disordered" evidence="1">
    <location>
        <begin position="1"/>
        <end position="48"/>
    </location>
</feature>
<organism evidence="2 3">
    <name type="scientific">Euplotes crassus</name>
    <dbReference type="NCBI Taxonomy" id="5936"/>
    <lineage>
        <taxon>Eukaryota</taxon>
        <taxon>Sar</taxon>
        <taxon>Alveolata</taxon>
        <taxon>Ciliophora</taxon>
        <taxon>Intramacronucleata</taxon>
        <taxon>Spirotrichea</taxon>
        <taxon>Hypotrichia</taxon>
        <taxon>Euplotida</taxon>
        <taxon>Euplotidae</taxon>
        <taxon>Moneuplotes</taxon>
    </lineage>
</organism>
<feature type="compositionally biased region" description="Polar residues" evidence="1">
    <location>
        <begin position="1"/>
        <end position="11"/>
    </location>
</feature>
<comment type="caution">
    <text evidence="2">The sequence shown here is derived from an EMBL/GenBank/DDBJ whole genome shotgun (WGS) entry which is preliminary data.</text>
</comment>
<evidence type="ECO:0000313" key="3">
    <source>
        <dbReference type="Proteomes" id="UP001295684"/>
    </source>
</evidence>